<dbReference type="AlphaFoldDB" id="A0A510DS82"/>
<dbReference type="EMBL" id="AP018930">
    <property type="protein sequence ID" value="BBG25738.1"/>
    <property type="molecule type" value="Genomic_DNA"/>
</dbReference>
<dbReference type="Gene3D" id="1.10.10.10">
    <property type="entry name" value="Winged helix-like DNA-binding domain superfamily/Winged helix DNA-binding domain"/>
    <property type="match status" value="1"/>
</dbReference>
<dbReference type="RefSeq" id="WP_054846677.1">
    <property type="nucleotide sequence ID" value="NZ_AP018929.1"/>
</dbReference>
<name>A0A510DS82_9CREN</name>
<dbReference type="GO" id="GO:0003700">
    <property type="term" value="F:DNA-binding transcription factor activity"/>
    <property type="evidence" value="ECO:0007669"/>
    <property type="project" value="InterPro"/>
</dbReference>
<accession>A0A510E0V6</accession>
<dbReference type="CDD" id="cd00090">
    <property type="entry name" value="HTH_ARSR"/>
    <property type="match status" value="1"/>
</dbReference>
<evidence type="ECO:0000259" key="1">
    <source>
        <dbReference type="Pfam" id="PF12802"/>
    </source>
</evidence>
<dbReference type="Proteomes" id="UP000322983">
    <property type="component" value="Chromosome"/>
</dbReference>
<sequence length="92" mass="10557">MDVTELTVLTLLSEGELSVKEIRHYSGMNKGALIRAVRSLENKGLVEKKVLIEGDVILEITDLGMEELYKYYLYLRDLVNNMEQTVCLKFNC</sequence>
<reference evidence="5" key="1">
    <citation type="submission" date="2018-09" db="EMBL/GenBank/DDBJ databases">
        <title>Complete Genome Sequencing of Sulfolobus sp. JCM 16834.</title>
        <authorList>
            <person name="Kato S."/>
            <person name="Itoh T."/>
            <person name="Ohkuma M."/>
        </authorList>
    </citation>
    <scope>NUCLEOTIDE SEQUENCE [LARGE SCALE GENOMIC DNA]</scope>
    <source>
        <strain evidence="5">IC-007</strain>
    </source>
</reference>
<evidence type="ECO:0000313" key="2">
    <source>
        <dbReference type="EMBL" id="BBG22977.1"/>
    </source>
</evidence>
<dbReference type="InterPro" id="IPR011991">
    <property type="entry name" value="ArsR-like_HTH"/>
</dbReference>
<dbReference type="GeneID" id="41716748"/>
<dbReference type="OrthoDB" id="42947at2157"/>
<evidence type="ECO:0000313" key="3">
    <source>
        <dbReference type="EMBL" id="BBG25738.1"/>
    </source>
</evidence>
<dbReference type="InterPro" id="IPR000835">
    <property type="entry name" value="HTH_MarR-typ"/>
</dbReference>
<gene>
    <name evidence="2" type="ORF">IC006_0261</name>
    <name evidence="3" type="ORF">IC007_0243</name>
</gene>
<evidence type="ECO:0000313" key="5">
    <source>
        <dbReference type="Proteomes" id="UP000325030"/>
    </source>
</evidence>
<dbReference type="Proteomes" id="UP000325030">
    <property type="component" value="Chromosome"/>
</dbReference>
<feature type="domain" description="HTH marR-type" evidence="1">
    <location>
        <begin position="2"/>
        <end position="49"/>
    </location>
</feature>
<dbReference type="SUPFAM" id="SSF46785">
    <property type="entry name" value="Winged helix' DNA-binding domain"/>
    <property type="match status" value="1"/>
</dbReference>
<dbReference type="STRING" id="1294262.GCA_001316085_02720"/>
<protein>
    <recommendedName>
        <fullName evidence="1">HTH marR-type domain-containing protein</fullName>
    </recommendedName>
</protein>
<proteinExistence type="predicted"/>
<dbReference type="InterPro" id="IPR036390">
    <property type="entry name" value="WH_DNA-bd_sf"/>
</dbReference>
<evidence type="ECO:0000313" key="4">
    <source>
        <dbReference type="Proteomes" id="UP000322983"/>
    </source>
</evidence>
<keyword evidence="4" id="KW-1185">Reference proteome</keyword>
<dbReference type="Pfam" id="PF12802">
    <property type="entry name" value="MarR_2"/>
    <property type="match status" value="1"/>
</dbReference>
<dbReference type="InterPro" id="IPR036388">
    <property type="entry name" value="WH-like_DNA-bd_sf"/>
</dbReference>
<accession>A0A510DS82</accession>
<dbReference type="KEGG" id="step:IC006_0261"/>
<reference evidence="2 4" key="2">
    <citation type="journal article" date="2020" name="Int. J. Syst. Evol. Microbiol.">
        <title>Sulfuracidifex tepidarius gen. nov., sp. nov. and transfer of Sulfolobus metallicus Huber and Stetter 1992 to the genus Sulfuracidifex as Sulfuracidifex metallicus comb. nov.</title>
        <authorList>
            <person name="Itoh T."/>
            <person name="Miura T."/>
            <person name="Sakai H.D."/>
            <person name="Kato S."/>
            <person name="Ohkuma M."/>
            <person name="Takashina T."/>
        </authorList>
    </citation>
    <scope>NUCLEOTIDE SEQUENCE [LARGE SCALE GENOMIC DNA]</scope>
    <source>
        <strain evidence="2 4">IC-006</strain>
        <strain evidence="3">IC-007</strain>
    </source>
</reference>
<dbReference type="EMBL" id="AP018929">
    <property type="protein sequence ID" value="BBG22977.1"/>
    <property type="molecule type" value="Genomic_DNA"/>
</dbReference>
<organism evidence="2 4">
    <name type="scientific">Sulfuracidifex tepidarius</name>
    <dbReference type="NCBI Taxonomy" id="1294262"/>
    <lineage>
        <taxon>Archaea</taxon>
        <taxon>Thermoproteota</taxon>
        <taxon>Thermoprotei</taxon>
        <taxon>Sulfolobales</taxon>
        <taxon>Sulfolobaceae</taxon>
        <taxon>Sulfuracidifex</taxon>
    </lineage>
</organism>